<dbReference type="GO" id="GO:0005886">
    <property type="term" value="C:plasma membrane"/>
    <property type="evidence" value="ECO:0007669"/>
    <property type="project" value="UniProtKB-SubCell"/>
</dbReference>
<dbReference type="AlphaFoldDB" id="A0A930YW66"/>
<evidence type="ECO:0000256" key="4">
    <source>
        <dbReference type="ARBA" id="ARBA00022679"/>
    </source>
</evidence>
<dbReference type="GO" id="GO:0009247">
    <property type="term" value="P:glycolipid biosynthetic process"/>
    <property type="evidence" value="ECO:0007669"/>
    <property type="project" value="UniProtKB-ARBA"/>
</dbReference>
<keyword evidence="4" id="KW-0808">Transferase</keyword>
<keyword evidence="3" id="KW-0997">Cell inner membrane</keyword>
<comment type="subcellular location">
    <subcellularLocation>
        <location evidence="1">Cell inner membrane</location>
    </subcellularLocation>
</comment>
<evidence type="ECO:0000256" key="2">
    <source>
        <dbReference type="ARBA" id="ARBA00022475"/>
    </source>
</evidence>
<evidence type="ECO:0000313" key="8">
    <source>
        <dbReference type="EMBL" id="MBF5027424.1"/>
    </source>
</evidence>
<dbReference type="GO" id="GO:0016746">
    <property type="term" value="F:acyltransferase activity"/>
    <property type="evidence" value="ECO:0007669"/>
    <property type="project" value="UniProtKB-KW"/>
</dbReference>
<evidence type="ECO:0000256" key="3">
    <source>
        <dbReference type="ARBA" id="ARBA00022519"/>
    </source>
</evidence>
<dbReference type="PANTHER" id="PTHR30606">
    <property type="entry name" value="LIPID A BIOSYNTHESIS LAUROYL ACYLTRANSFERASE"/>
    <property type="match status" value="1"/>
</dbReference>
<gene>
    <name evidence="8" type="ORF">IC612_06385</name>
</gene>
<keyword evidence="9" id="KW-1185">Reference proteome</keyword>
<dbReference type="PANTHER" id="PTHR30606:SF10">
    <property type="entry name" value="PHOSPHATIDYLINOSITOL MANNOSIDE ACYLTRANSFERASE"/>
    <property type="match status" value="1"/>
</dbReference>
<organism evidence="8 9">
    <name type="scientific">Planobacterium oryzisoli</name>
    <dbReference type="NCBI Taxonomy" id="2771435"/>
    <lineage>
        <taxon>Bacteria</taxon>
        <taxon>Pseudomonadati</taxon>
        <taxon>Bacteroidota</taxon>
        <taxon>Flavobacteriia</taxon>
        <taxon>Flavobacteriales</taxon>
        <taxon>Weeksellaceae</taxon>
        <taxon>Chryseobacterium group</taxon>
        <taxon>Chryseobacterium</taxon>
    </lineage>
</organism>
<dbReference type="EMBL" id="JADKYY010000006">
    <property type="protein sequence ID" value="MBF5027424.1"/>
    <property type="molecule type" value="Genomic_DNA"/>
</dbReference>
<dbReference type="Pfam" id="PF03279">
    <property type="entry name" value="Lip_A_acyltrans"/>
    <property type="match status" value="1"/>
</dbReference>
<dbReference type="CDD" id="cd07984">
    <property type="entry name" value="LPLAT_LABLAT-like"/>
    <property type="match status" value="1"/>
</dbReference>
<evidence type="ECO:0000256" key="1">
    <source>
        <dbReference type="ARBA" id="ARBA00004533"/>
    </source>
</evidence>
<sequence>MKVVAFFITAISRLPLSVLYLCSDILFLVNYYLIGYRRKVVRSNLTAAFPTKTKSEIQDLEKEFFRNFSDYLVETIKSFTISKEELNVRMQHLNRHHFDEAKKEGKNVIILAGHVFNWEWVSALGLLINQEHSYPVYRRVKNSFWNTQVVKMRNRFANQSVEAQDVVRHILSNPNDGNSIYMFVADQSPHFTQVISGLTFLNQPTPVFMGYDKLASRMDLAFIYCDMKKVKRGFYQVNYTRIEPEQTRFVPGEIVVKFHQLLQHTITQRPANYLWSHRRWKYSAHIKTML</sequence>
<comment type="caution">
    <text evidence="8">The sequence shown here is derived from an EMBL/GenBank/DDBJ whole genome shotgun (WGS) entry which is preliminary data.</text>
</comment>
<keyword evidence="7" id="KW-1133">Transmembrane helix</keyword>
<feature type="transmembrane region" description="Helical" evidence="7">
    <location>
        <begin position="6"/>
        <end position="33"/>
    </location>
</feature>
<reference evidence="8" key="1">
    <citation type="submission" date="2020-11" db="EMBL/GenBank/DDBJ databases">
        <title>Genome seq and assembly of Planobacterium sp.</title>
        <authorList>
            <person name="Chhetri G."/>
        </authorList>
    </citation>
    <scope>NUCLEOTIDE SEQUENCE</scope>
    <source>
        <strain evidence="8">GCR5</strain>
    </source>
</reference>
<evidence type="ECO:0000256" key="6">
    <source>
        <dbReference type="ARBA" id="ARBA00023315"/>
    </source>
</evidence>
<protein>
    <submittedName>
        <fullName evidence="8">Lysophospholipid acyltransferase family protein</fullName>
    </submittedName>
</protein>
<keyword evidence="6 8" id="KW-0012">Acyltransferase</keyword>
<proteinExistence type="predicted"/>
<accession>A0A930YW66</accession>
<evidence type="ECO:0000256" key="5">
    <source>
        <dbReference type="ARBA" id="ARBA00023136"/>
    </source>
</evidence>
<name>A0A930YW66_9FLAO</name>
<evidence type="ECO:0000313" key="9">
    <source>
        <dbReference type="Proteomes" id="UP000694480"/>
    </source>
</evidence>
<keyword evidence="7" id="KW-0812">Transmembrane</keyword>
<evidence type="ECO:0000256" key="7">
    <source>
        <dbReference type="SAM" id="Phobius"/>
    </source>
</evidence>
<dbReference type="Proteomes" id="UP000694480">
    <property type="component" value="Unassembled WGS sequence"/>
</dbReference>
<keyword evidence="5 7" id="KW-0472">Membrane</keyword>
<keyword evidence="2" id="KW-1003">Cell membrane</keyword>
<dbReference type="RefSeq" id="WP_194739354.1">
    <property type="nucleotide sequence ID" value="NZ_JADKYY010000006.1"/>
</dbReference>
<dbReference type="InterPro" id="IPR004960">
    <property type="entry name" value="LipA_acyltrans"/>
</dbReference>